<protein>
    <submittedName>
        <fullName evidence="1">Uncharacterized protein</fullName>
    </submittedName>
</protein>
<comment type="caution">
    <text evidence="1">The sequence shown here is derived from an EMBL/GenBank/DDBJ whole genome shotgun (WGS) entry which is preliminary data.</text>
</comment>
<keyword evidence="2" id="KW-1185">Reference proteome</keyword>
<evidence type="ECO:0000313" key="2">
    <source>
        <dbReference type="Proteomes" id="UP000827872"/>
    </source>
</evidence>
<sequence length="95" mass="10749">MPLPESAVPPRQAGKSGLREDLLLMSYIPNSLFCSYMSQLYYRICPVDWDDSCEPTLIKGVHHGPDVAQPFSIESGQHSRCFVSDYLWSLVPTSW</sequence>
<name>A0ACB8ELU7_9SAUR</name>
<evidence type="ECO:0000313" key="1">
    <source>
        <dbReference type="EMBL" id="KAH7993398.1"/>
    </source>
</evidence>
<dbReference type="EMBL" id="CM037616">
    <property type="protein sequence ID" value="KAH7993398.1"/>
    <property type="molecule type" value="Genomic_DNA"/>
</dbReference>
<dbReference type="Proteomes" id="UP000827872">
    <property type="component" value="Linkage Group LG03"/>
</dbReference>
<proteinExistence type="predicted"/>
<gene>
    <name evidence="1" type="ORF">K3G42_030894</name>
</gene>
<accession>A0ACB8ELU7</accession>
<reference evidence="1" key="1">
    <citation type="submission" date="2021-08" db="EMBL/GenBank/DDBJ databases">
        <title>The first chromosome-level gecko genome reveals the dynamic sex chromosomes of Neotropical dwarf geckos (Sphaerodactylidae: Sphaerodactylus).</title>
        <authorList>
            <person name="Pinto B.J."/>
            <person name="Keating S.E."/>
            <person name="Gamble T."/>
        </authorList>
    </citation>
    <scope>NUCLEOTIDE SEQUENCE</scope>
    <source>
        <strain evidence="1">TG3544</strain>
    </source>
</reference>
<organism evidence="1 2">
    <name type="scientific">Sphaerodactylus townsendi</name>
    <dbReference type="NCBI Taxonomy" id="933632"/>
    <lineage>
        <taxon>Eukaryota</taxon>
        <taxon>Metazoa</taxon>
        <taxon>Chordata</taxon>
        <taxon>Craniata</taxon>
        <taxon>Vertebrata</taxon>
        <taxon>Euteleostomi</taxon>
        <taxon>Lepidosauria</taxon>
        <taxon>Squamata</taxon>
        <taxon>Bifurcata</taxon>
        <taxon>Gekkota</taxon>
        <taxon>Sphaerodactylidae</taxon>
        <taxon>Sphaerodactylus</taxon>
    </lineage>
</organism>